<dbReference type="AlphaFoldDB" id="A0A8H4RBR3"/>
<dbReference type="EMBL" id="JAAMPI010001283">
    <property type="protein sequence ID" value="KAF4625839.1"/>
    <property type="molecule type" value="Genomic_DNA"/>
</dbReference>
<keyword evidence="1" id="KW-0472">Membrane</keyword>
<reference evidence="2 3" key="1">
    <citation type="submission" date="2020-03" db="EMBL/GenBank/DDBJ databases">
        <title>Draft Genome Sequence of Cudoniella acicularis.</title>
        <authorList>
            <person name="Buettner E."/>
            <person name="Kellner H."/>
        </authorList>
    </citation>
    <scope>NUCLEOTIDE SEQUENCE [LARGE SCALE GENOMIC DNA]</scope>
    <source>
        <strain evidence="2 3">DSM 108380</strain>
    </source>
</reference>
<feature type="transmembrane region" description="Helical" evidence="1">
    <location>
        <begin position="46"/>
        <end position="75"/>
    </location>
</feature>
<organism evidence="2 3">
    <name type="scientific">Cudoniella acicularis</name>
    <dbReference type="NCBI Taxonomy" id="354080"/>
    <lineage>
        <taxon>Eukaryota</taxon>
        <taxon>Fungi</taxon>
        <taxon>Dikarya</taxon>
        <taxon>Ascomycota</taxon>
        <taxon>Pezizomycotina</taxon>
        <taxon>Leotiomycetes</taxon>
        <taxon>Helotiales</taxon>
        <taxon>Tricladiaceae</taxon>
        <taxon>Cudoniella</taxon>
    </lineage>
</organism>
<dbReference type="Proteomes" id="UP000566819">
    <property type="component" value="Unassembled WGS sequence"/>
</dbReference>
<comment type="caution">
    <text evidence="2">The sequence shown here is derived from an EMBL/GenBank/DDBJ whole genome shotgun (WGS) entry which is preliminary data.</text>
</comment>
<keyword evidence="3" id="KW-1185">Reference proteome</keyword>
<protein>
    <submittedName>
        <fullName evidence="2">Uncharacterized protein</fullName>
    </submittedName>
</protein>
<evidence type="ECO:0000313" key="3">
    <source>
        <dbReference type="Proteomes" id="UP000566819"/>
    </source>
</evidence>
<evidence type="ECO:0000256" key="1">
    <source>
        <dbReference type="SAM" id="Phobius"/>
    </source>
</evidence>
<gene>
    <name evidence="2" type="ORF">G7Y89_g12323</name>
</gene>
<sequence length="266" mass="30505">MVTDMVTLFSFLAEGGWMLLLQLSLVRIQFYNRQNPRRKPLTSLEICFVVALLWTLFITLQSAFRFAISLVGWILFSSDGGPQLSGEQNHQARYIPGYLFYKVLATLLIHQGVNFLLETVVPLWREVNHDSDGVRQKVKVRIGEISEFLRDTNWGKFLNSSIFPDQRPRIQENSQMISLKRNQYDDPIEGQRILNWSITIDKNALAEMMETLGPPGGFGEMGFNVSRECVRFEAMGPKTRFNLTFEVNNPVNDKPAKKLRKKKASG</sequence>
<evidence type="ECO:0000313" key="2">
    <source>
        <dbReference type="EMBL" id="KAF4625839.1"/>
    </source>
</evidence>
<proteinExistence type="predicted"/>
<keyword evidence="1" id="KW-0812">Transmembrane</keyword>
<accession>A0A8H4RBR3</accession>
<keyword evidence="1" id="KW-1133">Transmembrane helix</keyword>
<dbReference type="OrthoDB" id="3552736at2759"/>
<feature type="transmembrane region" description="Helical" evidence="1">
    <location>
        <begin position="6"/>
        <end position="26"/>
    </location>
</feature>
<name>A0A8H4RBR3_9HELO</name>